<dbReference type="PANTHER" id="PTHR37838:SF1">
    <property type="entry name" value="NA(+)-TRANSLOCATING NADH-QUINONE REDUCTASE SUBUNIT C"/>
    <property type="match status" value="1"/>
</dbReference>
<dbReference type="EMBL" id="FOSK01000017">
    <property type="protein sequence ID" value="SFL12554.1"/>
    <property type="molecule type" value="Genomic_DNA"/>
</dbReference>
<comment type="caution">
    <text evidence="16">Lacks conserved residue(s) required for the propagation of feature annotation.</text>
</comment>
<evidence type="ECO:0000256" key="15">
    <source>
        <dbReference type="ARBA" id="ARBA00023201"/>
    </source>
</evidence>
<evidence type="ECO:0000256" key="14">
    <source>
        <dbReference type="ARBA" id="ARBA00023136"/>
    </source>
</evidence>
<gene>
    <name evidence="16" type="primary">nqrC</name>
    <name evidence="19" type="ORF">SAMN04488518_11769</name>
</gene>
<keyword evidence="12 16" id="KW-0406">Ion transport</keyword>
<proteinExistence type="inferred from homology"/>
<dbReference type="HAMAP" id="MF_00427">
    <property type="entry name" value="NqrC"/>
    <property type="match status" value="1"/>
</dbReference>
<keyword evidence="13 16" id="KW-0830">Ubiquinone</keyword>
<keyword evidence="10 16" id="KW-0520">NAD</keyword>
<name>A0A1I4F3P8_9HYPH</name>
<dbReference type="PANTHER" id="PTHR37838">
    <property type="entry name" value="NA(+)-TRANSLOCATING NADH-QUINONE REDUCTASE SUBUNIT C"/>
    <property type="match status" value="1"/>
</dbReference>
<evidence type="ECO:0000256" key="16">
    <source>
        <dbReference type="HAMAP-Rule" id="MF_00427"/>
    </source>
</evidence>
<dbReference type="NCBIfam" id="NF003749">
    <property type="entry name" value="PRK05346.1-5"/>
    <property type="match status" value="1"/>
</dbReference>
<dbReference type="Proteomes" id="UP000199598">
    <property type="component" value="Unassembled WGS sequence"/>
</dbReference>
<reference evidence="19 20" key="1">
    <citation type="submission" date="2016-10" db="EMBL/GenBank/DDBJ databases">
        <authorList>
            <person name="Varghese N."/>
            <person name="Submissions S."/>
        </authorList>
    </citation>
    <scope>NUCLEOTIDE SEQUENCE [LARGE SCALE GENOMIC DNA]</scope>
    <source>
        <strain evidence="19 20">DSM 16392</strain>
    </source>
</reference>
<evidence type="ECO:0000259" key="18">
    <source>
        <dbReference type="SMART" id="SM00900"/>
    </source>
</evidence>
<keyword evidence="7 16" id="KW-0812">Transmembrane</keyword>
<evidence type="ECO:0000256" key="1">
    <source>
        <dbReference type="ARBA" id="ARBA00022448"/>
    </source>
</evidence>
<evidence type="ECO:0000256" key="12">
    <source>
        <dbReference type="ARBA" id="ARBA00023065"/>
    </source>
</evidence>
<evidence type="ECO:0000256" key="6">
    <source>
        <dbReference type="ARBA" id="ARBA00022643"/>
    </source>
</evidence>
<keyword evidence="20" id="KW-1185">Reference proteome</keyword>
<sequence length="273" mass="29165">MPNAENTTAPTGLWARFNAMPLDSAPRTITVAVVLCLICSMIVSGAAVLLKPQQEINKTLDKKTNILKVAGLYEAGVDVEKAFGAFEPRLVDVATGKFSDAADAATYDQRAAAKDPVLSIALDNDPASIKRQAKLASVYLLRDDAGKIERIILPVHGYGLWSTLYGFIALNADANEVYGLRFYSHGETPGLGAEVDNPKWMAQWPGKLVYGDNGSVDIGVGKSAPAGIDGSKHHIDAIAGATLTSRGVDNLVKFWMGEQGFKTFLDNLKKGEA</sequence>
<evidence type="ECO:0000256" key="17">
    <source>
        <dbReference type="PIRNR" id="PIRNR009437"/>
    </source>
</evidence>
<keyword evidence="4 16" id="KW-0597">Phosphoprotein</keyword>
<organism evidence="19 20">
    <name type="scientific">Pseudovibrio ascidiaceicola</name>
    <dbReference type="NCBI Taxonomy" id="285279"/>
    <lineage>
        <taxon>Bacteria</taxon>
        <taxon>Pseudomonadati</taxon>
        <taxon>Pseudomonadota</taxon>
        <taxon>Alphaproteobacteria</taxon>
        <taxon>Hyphomicrobiales</taxon>
        <taxon>Stappiaceae</taxon>
        <taxon>Pseudovibrio</taxon>
    </lineage>
</organism>
<comment type="subunit">
    <text evidence="16 17">Composed of six subunits; NqrA, NqrB, NqrC, NqrD, NqrE and NqrF.</text>
</comment>
<keyword evidence="8 16" id="KW-1278">Translocase</keyword>
<evidence type="ECO:0000256" key="2">
    <source>
        <dbReference type="ARBA" id="ARBA00022475"/>
    </source>
</evidence>
<evidence type="ECO:0000256" key="7">
    <source>
        <dbReference type="ARBA" id="ARBA00022692"/>
    </source>
</evidence>
<evidence type="ECO:0000256" key="5">
    <source>
        <dbReference type="ARBA" id="ARBA00022630"/>
    </source>
</evidence>
<evidence type="ECO:0000256" key="11">
    <source>
        <dbReference type="ARBA" id="ARBA00023053"/>
    </source>
</evidence>
<dbReference type="EC" id="7.2.1.1" evidence="16 17"/>
<keyword evidence="6 16" id="KW-0288">FMN</keyword>
<keyword evidence="3" id="KW-0997">Cell inner membrane</keyword>
<feature type="domain" description="FMN-binding" evidence="18">
    <location>
        <begin position="159"/>
        <end position="259"/>
    </location>
</feature>
<accession>A0A1I4F3P8</accession>
<comment type="subcellular location">
    <subcellularLocation>
        <location evidence="16">Cell membrane</location>
        <topology evidence="16">Single-pass membrane protein</topology>
    </subcellularLocation>
</comment>
<dbReference type="InterPro" id="IPR010204">
    <property type="entry name" value="NqrC"/>
</dbReference>
<dbReference type="SMART" id="SM00900">
    <property type="entry name" value="FMN_bind"/>
    <property type="match status" value="1"/>
</dbReference>
<comment type="caution">
    <text evidence="19">The sequence shown here is derived from an EMBL/GenBank/DDBJ whole genome shotgun (WGS) entry which is preliminary data.</text>
</comment>
<feature type="transmembrane region" description="Helical" evidence="16">
    <location>
        <begin position="29"/>
        <end position="50"/>
    </location>
</feature>
<keyword evidence="11 16" id="KW-0915">Sodium</keyword>
<protein>
    <recommendedName>
        <fullName evidence="16 17">Na(+)-translocating NADH-quinone reductase subunit C</fullName>
        <shortName evidence="16 17">Na(+)-NQR subunit C</shortName>
        <shortName evidence="16 17">Na(+)-translocating NQR subunit C</shortName>
        <ecNumber evidence="16 17">7.2.1.1</ecNumber>
    </recommendedName>
    <alternativeName>
        <fullName evidence="16 17">NQR complex subunit C</fullName>
    </alternativeName>
    <alternativeName>
        <fullName evidence="16 17">NQR-1 subunit C</fullName>
    </alternativeName>
</protein>
<keyword evidence="1 16" id="KW-0813">Transport</keyword>
<keyword evidence="14 16" id="KW-0472">Membrane</keyword>
<keyword evidence="5 16" id="KW-0285">Flavoprotein</keyword>
<evidence type="ECO:0000256" key="13">
    <source>
        <dbReference type="ARBA" id="ARBA00023075"/>
    </source>
</evidence>
<evidence type="ECO:0000256" key="3">
    <source>
        <dbReference type="ARBA" id="ARBA00022519"/>
    </source>
</evidence>
<feature type="modified residue" description="FMN phosphoryl threonine" evidence="16">
    <location>
        <position position="242"/>
    </location>
</feature>
<evidence type="ECO:0000313" key="19">
    <source>
        <dbReference type="EMBL" id="SFL12554.1"/>
    </source>
</evidence>
<comment type="cofactor">
    <cofactor evidence="16 17">
        <name>FMN</name>
        <dbReference type="ChEBI" id="CHEBI:58210"/>
    </cofactor>
</comment>
<dbReference type="NCBIfam" id="TIGR01938">
    <property type="entry name" value="nqrC"/>
    <property type="match status" value="1"/>
</dbReference>
<comment type="function">
    <text evidence="16">NQR complex catalyzes the reduction of ubiquinone-1 to ubiquinol by two successive reactions, coupled with the transport of Na(+) ions from the cytoplasm to the periplasm. NqrA to NqrE are probably involved in the second step, the conversion of ubisemiquinone to ubiquinol.</text>
</comment>
<evidence type="ECO:0000256" key="4">
    <source>
        <dbReference type="ARBA" id="ARBA00022553"/>
    </source>
</evidence>
<evidence type="ECO:0000256" key="8">
    <source>
        <dbReference type="ARBA" id="ARBA00022967"/>
    </source>
</evidence>
<dbReference type="RefSeq" id="WP_093523613.1">
    <property type="nucleotide sequence ID" value="NZ_FOSK01000017.1"/>
</dbReference>
<comment type="catalytic activity">
    <reaction evidence="16 17">
        <text>a ubiquinone + n Na(+)(in) + NADH + H(+) = a ubiquinol + n Na(+)(out) + NAD(+)</text>
        <dbReference type="Rhea" id="RHEA:47748"/>
        <dbReference type="Rhea" id="RHEA-COMP:9565"/>
        <dbReference type="Rhea" id="RHEA-COMP:9566"/>
        <dbReference type="ChEBI" id="CHEBI:15378"/>
        <dbReference type="ChEBI" id="CHEBI:16389"/>
        <dbReference type="ChEBI" id="CHEBI:17976"/>
        <dbReference type="ChEBI" id="CHEBI:29101"/>
        <dbReference type="ChEBI" id="CHEBI:57540"/>
        <dbReference type="ChEBI" id="CHEBI:57945"/>
        <dbReference type="EC" id="7.2.1.1"/>
    </reaction>
</comment>
<keyword evidence="9 16" id="KW-1133">Transmembrane helix</keyword>
<dbReference type="InterPro" id="IPR007329">
    <property type="entry name" value="FMN-bd"/>
</dbReference>
<comment type="similarity">
    <text evidence="16 17">Belongs to the NqrC family.</text>
</comment>
<dbReference type="PIRSF" id="PIRSF009437">
    <property type="entry name" value="NQR-1_subunit_C"/>
    <property type="match status" value="1"/>
</dbReference>
<evidence type="ECO:0000313" key="20">
    <source>
        <dbReference type="Proteomes" id="UP000199598"/>
    </source>
</evidence>
<evidence type="ECO:0000256" key="9">
    <source>
        <dbReference type="ARBA" id="ARBA00022989"/>
    </source>
</evidence>
<keyword evidence="2 16" id="KW-1003">Cell membrane</keyword>
<keyword evidence="15 16" id="KW-0739">Sodium transport</keyword>
<evidence type="ECO:0000256" key="10">
    <source>
        <dbReference type="ARBA" id="ARBA00023027"/>
    </source>
</evidence>
<dbReference type="Pfam" id="PF04205">
    <property type="entry name" value="FMN_bind"/>
    <property type="match status" value="1"/>
</dbReference>